<dbReference type="AlphaFoldDB" id="A0A0F9KAZ7"/>
<accession>A0A0F9KAZ7</accession>
<comment type="caution">
    <text evidence="1">The sequence shown here is derived from an EMBL/GenBank/DDBJ whole genome shotgun (WGS) entry which is preliminary data.</text>
</comment>
<evidence type="ECO:0000313" key="1">
    <source>
        <dbReference type="EMBL" id="KKM71836.1"/>
    </source>
</evidence>
<protein>
    <submittedName>
        <fullName evidence="1">Uncharacterized protein</fullName>
    </submittedName>
</protein>
<reference evidence="1" key="1">
    <citation type="journal article" date="2015" name="Nature">
        <title>Complex archaea that bridge the gap between prokaryotes and eukaryotes.</title>
        <authorList>
            <person name="Spang A."/>
            <person name="Saw J.H."/>
            <person name="Jorgensen S.L."/>
            <person name="Zaremba-Niedzwiedzka K."/>
            <person name="Martijn J."/>
            <person name="Lind A.E."/>
            <person name="van Eijk R."/>
            <person name="Schleper C."/>
            <person name="Guy L."/>
            <person name="Ettema T.J."/>
        </authorList>
    </citation>
    <scope>NUCLEOTIDE SEQUENCE</scope>
</reference>
<proteinExistence type="predicted"/>
<sequence length="71" mass="7883">MKTSTAEAHSISEANAFSTSYTVFSELAAHFQERQRTQHFMVQDCDVFNAMVGLNTLLTQALTSLREGAKL</sequence>
<dbReference type="EMBL" id="LAZR01009567">
    <property type="protein sequence ID" value="KKM71836.1"/>
    <property type="molecule type" value="Genomic_DNA"/>
</dbReference>
<gene>
    <name evidence="1" type="ORF">LCGC14_1426590</name>
</gene>
<organism evidence="1">
    <name type="scientific">marine sediment metagenome</name>
    <dbReference type="NCBI Taxonomy" id="412755"/>
    <lineage>
        <taxon>unclassified sequences</taxon>
        <taxon>metagenomes</taxon>
        <taxon>ecological metagenomes</taxon>
    </lineage>
</organism>
<name>A0A0F9KAZ7_9ZZZZ</name>